<dbReference type="Pfam" id="PF13671">
    <property type="entry name" value="AAA_33"/>
    <property type="match status" value="1"/>
</dbReference>
<keyword evidence="6 9" id="KW-0418">Kinase</keyword>
<dbReference type="InterPro" id="IPR006001">
    <property type="entry name" value="Therm_gnt_kin"/>
</dbReference>
<evidence type="ECO:0000313" key="11">
    <source>
        <dbReference type="Proteomes" id="UP001055167"/>
    </source>
</evidence>
<dbReference type="EC" id="2.7.1.12" evidence="3 9"/>
<evidence type="ECO:0000256" key="7">
    <source>
        <dbReference type="ARBA" id="ARBA00022840"/>
    </source>
</evidence>
<evidence type="ECO:0000256" key="6">
    <source>
        <dbReference type="ARBA" id="ARBA00022777"/>
    </source>
</evidence>
<dbReference type="PANTHER" id="PTHR43442">
    <property type="entry name" value="GLUCONOKINASE-RELATED"/>
    <property type="match status" value="1"/>
</dbReference>
<evidence type="ECO:0000256" key="9">
    <source>
        <dbReference type="RuleBase" id="RU363066"/>
    </source>
</evidence>
<evidence type="ECO:0000256" key="4">
    <source>
        <dbReference type="ARBA" id="ARBA00022679"/>
    </source>
</evidence>
<keyword evidence="5 9" id="KW-0547">Nucleotide-binding</keyword>
<proteinExistence type="inferred from homology"/>
<evidence type="ECO:0000256" key="1">
    <source>
        <dbReference type="ARBA" id="ARBA00004761"/>
    </source>
</evidence>
<reference evidence="10" key="2">
    <citation type="submission" date="2021-08" db="EMBL/GenBank/DDBJ databases">
        <authorList>
            <person name="Tani A."/>
            <person name="Ola A."/>
            <person name="Ogura Y."/>
            <person name="Katsura K."/>
            <person name="Hayashi T."/>
        </authorList>
    </citation>
    <scope>NUCLEOTIDE SEQUENCE</scope>
    <source>
        <strain evidence="10">KCTC 52305</strain>
    </source>
</reference>
<protein>
    <recommendedName>
        <fullName evidence="3 9">Gluconokinase</fullName>
        <ecNumber evidence="3 9">2.7.1.12</ecNumber>
    </recommendedName>
</protein>
<dbReference type="Proteomes" id="UP001055167">
    <property type="component" value="Unassembled WGS sequence"/>
</dbReference>
<evidence type="ECO:0000313" key="10">
    <source>
        <dbReference type="EMBL" id="GJD49517.1"/>
    </source>
</evidence>
<dbReference type="PANTHER" id="PTHR43442:SF3">
    <property type="entry name" value="GLUCONOKINASE-RELATED"/>
    <property type="match status" value="1"/>
</dbReference>
<accession>A0ABQ4QWF4</accession>
<organism evidence="10 11">
    <name type="scientific">Methylobacterium crusticola</name>
    <dbReference type="NCBI Taxonomy" id="1697972"/>
    <lineage>
        <taxon>Bacteria</taxon>
        <taxon>Pseudomonadati</taxon>
        <taxon>Pseudomonadota</taxon>
        <taxon>Alphaproteobacteria</taxon>
        <taxon>Hyphomicrobiales</taxon>
        <taxon>Methylobacteriaceae</taxon>
        <taxon>Methylobacterium</taxon>
    </lineage>
</organism>
<comment type="catalytic activity">
    <reaction evidence="8 9">
        <text>D-gluconate + ATP = 6-phospho-D-gluconate + ADP + H(+)</text>
        <dbReference type="Rhea" id="RHEA:19433"/>
        <dbReference type="ChEBI" id="CHEBI:15378"/>
        <dbReference type="ChEBI" id="CHEBI:18391"/>
        <dbReference type="ChEBI" id="CHEBI:30616"/>
        <dbReference type="ChEBI" id="CHEBI:58759"/>
        <dbReference type="ChEBI" id="CHEBI:456216"/>
        <dbReference type="EC" id="2.7.1.12"/>
    </reaction>
</comment>
<dbReference type="InterPro" id="IPR027417">
    <property type="entry name" value="P-loop_NTPase"/>
</dbReference>
<evidence type="ECO:0000256" key="8">
    <source>
        <dbReference type="ARBA" id="ARBA00048090"/>
    </source>
</evidence>
<dbReference type="Gene3D" id="3.40.50.300">
    <property type="entry name" value="P-loop containing nucleotide triphosphate hydrolases"/>
    <property type="match status" value="1"/>
</dbReference>
<dbReference type="SUPFAM" id="SSF52540">
    <property type="entry name" value="P-loop containing nucleoside triphosphate hydrolases"/>
    <property type="match status" value="1"/>
</dbReference>
<gene>
    <name evidence="10" type="ORF">OPKNFCMD_2248</name>
</gene>
<dbReference type="RefSeq" id="WP_128562528.1">
    <property type="nucleotide sequence ID" value="NZ_BPQH01000006.1"/>
</dbReference>
<comment type="caution">
    <text evidence="10">The sequence shown here is derived from an EMBL/GenBank/DDBJ whole genome shotgun (WGS) entry which is preliminary data.</text>
</comment>
<keyword evidence="4 9" id="KW-0808">Transferase</keyword>
<dbReference type="NCBIfam" id="TIGR01313">
    <property type="entry name" value="therm_gnt_kin"/>
    <property type="match status" value="1"/>
</dbReference>
<comment type="pathway">
    <text evidence="1">Carbohydrate acid metabolism.</text>
</comment>
<evidence type="ECO:0000256" key="3">
    <source>
        <dbReference type="ARBA" id="ARBA00012054"/>
    </source>
</evidence>
<reference evidence="10" key="1">
    <citation type="journal article" date="2021" name="Front. Microbiol.">
        <title>Comprehensive Comparative Genomics and Phenotyping of Methylobacterium Species.</title>
        <authorList>
            <person name="Alessa O."/>
            <person name="Ogura Y."/>
            <person name="Fujitani Y."/>
            <person name="Takami H."/>
            <person name="Hayashi T."/>
            <person name="Sahin N."/>
            <person name="Tani A."/>
        </authorList>
    </citation>
    <scope>NUCLEOTIDE SEQUENCE</scope>
    <source>
        <strain evidence="10">KCTC 52305</strain>
    </source>
</reference>
<evidence type="ECO:0000256" key="5">
    <source>
        <dbReference type="ARBA" id="ARBA00022741"/>
    </source>
</evidence>
<evidence type="ECO:0000256" key="2">
    <source>
        <dbReference type="ARBA" id="ARBA00008420"/>
    </source>
</evidence>
<dbReference type="CDD" id="cd02021">
    <property type="entry name" value="GntK"/>
    <property type="match status" value="1"/>
</dbReference>
<dbReference type="EMBL" id="BPQH01000006">
    <property type="protein sequence ID" value="GJD49517.1"/>
    <property type="molecule type" value="Genomic_DNA"/>
</dbReference>
<keyword evidence="7 9" id="KW-0067">ATP-binding</keyword>
<keyword evidence="11" id="KW-1185">Reference proteome</keyword>
<name>A0ABQ4QWF4_9HYPH</name>
<sequence length="199" mass="20467">MSAAPKAALPAVLVVMGVSGSGKTTVASLLAGRLGWEFEDGDDFHPPANVEKMQAGTPLTDEDRGPWLAAIAAWIDGIRAGGGHGVVTCSALKRAYRDVLIGARADVRLVYLEGDRALIGRRMAARHGHFMPTSLLDSQFRTLEVPTPDENPLVVSVARAPKAIVTAIAAALQHAAAAPGHAAAAPGHAAPAPKDGSPP</sequence>
<comment type="similarity">
    <text evidence="2 9">Belongs to the gluconokinase GntK/GntV family.</text>
</comment>